<evidence type="ECO:0000313" key="3">
    <source>
        <dbReference type="Proteomes" id="UP000219374"/>
    </source>
</evidence>
<feature type="signal peptide" evidence="1">
    <location>
        <begin position="1"/>
        <end position="25"/>
    </location>
</feature>
<reference evidence="2 3" key="1">
    <citation type="submission" date="2017-09" db="EMBL/GenBank/DDBJ databases">
        <authorList>
            <person name="Ehlers B."/>
            <person name="Leendertz F.H."/>
        </authorList>
    </citation>
    <scope>NUCLEOTIDE SEQUENCE [LARGE SCALE GENOMIC DNA]</scope>
    <source>
        <strain evidence="2 3">CGMCC 1.10978</strain>
    </source>
</reference>
<dbReference type="AlphaFoldDB" id="A0A286DBI9"/>
<accession>A0A286DBI9</accession>
<keyword evidence="1" id="KW-0732">Signal</keyword>
<dbReference type="OrthoDB" id="6002371at2"/>
<proteinExistence type="predicted"/>
<gene>
    <name evidence="2" type="ORF">SAMN06296416_108142</name>
</gene>
<keyword evidence="3" id="KW-1185">Reference proteome</keyword>
<evidence type="ECO:0000256" key="1">
    <source>
        <dbReference type="SAM" id="SignalP"/>
    </source>
</evidence>
<sequence>MRLFRQGVLSACALLLLAASGPALALQNFTGRVMKVELTYMPGRVQFTLDQGNTACPAGKVLIWQNSNIENNKVVYAALVTALAGGHQINFYIDDDDQACIGRYIYLVPA</sequence>
<dbReference type="EMBL" id="OCND01000008">
    <property type="protein sequence ID" value="SOD56034.1"/>
    <property type="molecule type" value="Genomic_DNA"/>
</dbReference>
<feature type="chain" id="PRO_5012108985" evidence="1">
    <location>
        <begin position="26"/>
        <end position="110"/>
    </location>
</feature>
<evidence type="ECO:0000313" key="2">
    <source>
        <dbReference type="EMBL" id="SOD56034.1"/>
    </source>
</evidence>
<organism evidence="2 3">
    <name type="scientific">Pseudoxanthomonas wuyuanensis</name>
    <dbReference type="NCBI Taxonomy" id="1073196"/>
    <lineage>
        <taxon>Bacteria</taxon>
        <taxon>Pseudomonadati</taxon>
        <taxon>Pseudomonadota</taxon>
        <taxon>Gammaproteobacteria</taxon>
        <taxon>Lysobacterales</taxon>
        <taxon>Lysobacteraceae</taxon>
        <taxon>Pseudoxanthomonas</taxon>
    </lineage>
</organism>
<name>A0A286DBI9_9GAMM</name>
<dbReference type="RefSeq" id="WP_141400831.1">
    <property type="nucleotide sequence ID" value="NZ_OCND01000008.1"/>
</dbReference>
<protein>
    <submittedName>
        <fullName evidence="2">Uncharacterized protein</fullName>
    </submittedName>
</protein>
<dbReference type="Proteomes" id="UP000219374">
    <property type="component" value="Unassembled WGS sequence"/>
</dbReference>